<keyword evidence="2" id="KW-1185">Reference proteome</keyword>
<dbReference type="InParanoid" id="A0A2P5EY32"/>
<protein>
    <submittedName>
        <fullName evidence="1">Uncharacterized protein</fullName>
    </submittedName>
</protein>
<comment type="caution">
    <text evidence="1">The sequence shown here is derived from an EMBL/GenBank/DDBJ whole genome shotgun (WGS) entry which is preliminary data.</text>
</comment>
<gene>
    <name evidence="1" type="ORF">TorRG33x02_137240</name>
</gene>
<dbReference type="EMBL" id="JXTC01000083">
    <property type="protein sequence ID" value="PON90439.1"/>
    <property type="molecule type" value="Genomic_DNA"/>
</dbReference>
<evidence type="ECO:0000313" key="2">
    <source>
        <dbReference type="Proteomes" id="UP000237000"/>
    </source>
</evidence>
<reference evidence="2" key="1">
    <citation type="submission" date="2016-06" db="EMBL/GenBank/DDBJ databases">
        <title>Parallel loss of symbiosis genes in relatives of nitrogen-fixing non-legume Parasponia.</title>
        <authorList>
            <person name="Van Velzen R."/>
            <person name="Holmer R."/>
            <person name="Bu F."/>
            <person name="Rutten L."/>
            <person name="Van Zeijl A."/>
            <person name="Liu W."/>
            <person name="Santuari L."/>
            <person name="Cao Q."/>
            <person name="Sharma T."/>
            <person name="Shen D."/>
            <person name="Roswanjaya Y."/>
            <person name="Wardhani T."/>
            <person name="Kalhor M.S."/>
            <person name="Jansen J."/>
            <person name="Van den Hoogen J."/>
            <person name="Gungor B."/>
            <person name="Hartog M."/>
            <person name="Hontelez J."/>
            <person name="Verver J."/>
            <person name="Yang W.-C."/>
            <person name="Schijlen E."/>
            <person name="Repin R."/>
            <person name="Schilthuizen M."/>
            <person name="Schranz E."/>
            <person name="Heidstra R."/>
            <person name="Miyata K."/>
            <person name="Fedorova E."/>
            <person name="Kohlen W."/>
            <person name="Bisseling T."/>
            <person name="Smit S."/>
            <person name="Geurts R."/>
        </authorList>
    </citation>
    <scope>NUCLEOTIDE SEQUENCE [LARGE SCALE GENOMIC DNA]</scope>
    <source>
        <strain evidence="2">cv. RG33-2</strain>
    </source>
</reference>
<evidence type="ECO:0000313" key="1">
    <source>
        <dbReference type="EMBL" id="PON90439.1"/>
    </source>
</evidence>
<accession>A0A2P5EY32</accession>
<proteinExistence type="predicted"/>
<dbReference type="AlphaFoldDB" id="A0A2P5EY32"/>
<sequence length="83" mass="9349">MKRGRRTREFGRFDPRICPAVSGGHHVILTTGNRRLCGSAGTLLAPDLLFSSYELRLTTHESRHRGSLTFYTLLYLTQDASNP</sequence>
<name>A0A2P5EY32_TREOI</name>
<organism evidence="1 2">
    <name type="scientific">Trema orientale</name>
    <name type="common">Charcoal tree</name>
    <name type="synonym">Celtis orientalis</name>
    <dbReference type="NCBI Taxonomy" id="63057"/>
    <lineage>
        <taxon>Eukaryota</taxon>
        <taxon>Viridiplantae</taxon>
        <taxon>Streptophyta</taxon>
        <taxon>Embryophyta</taxon>
        <taxon>Tracheophyta</taxon>
        <taxon>Spermatophyta</taxon>
        <taxon>Magnoliopsida</taxon>
        <taxon>eudicotyledons</taxon>
        <taxon>Gunneridae</taxon>
        <taxon>Pentapetalae</taxon>
        <taxon>rosids</taxon>
        <taxon>fabids</taxon>
        <taxon>Rosales</taxon>
        <taxon>Cannabaceae</taxon>
        <taxon>Trema</taxon>
    </lineage>
</organism>
<dbReference type="Proteomes" id="UP000237000">
    <property type="component" value="Unassembled WGS sequence"/>
</dbReference>